<gene>
    <name evidence="1" type="primary">coq3_2</name>
    <name evidence="1" type="ORF">DSM112329_02701</name>
</gene>
<evidence type="ECO:0000313" key="1">
    <source>
        <dbReference type="EMBL" id="XAY05841.1"/>
    </source>
</evidence>
<dbReference type="EMBL" id="CP114014">
    <property type="protein sequence ID" value="XAY05841.1"/>
    <property type="molecule type" value="Genomic_DNA"/>
</dbReference>
<dbReference type="GO" id="GO:0102208">
    <property type="term" value="F:2-polyprenyl-6-hydroxyphenol methylase activity"/>
    <property type="evidence" value="ECO:0007669"/>
    <property type="project" value="UniProtKB-EC"/>
</dbReference>
<dbReference type="Gene3D" id="3.40.50.150">
    <property type="entry name" value="Vaccinia Virus protein VP39"/>
    <property type="match status" value="1"/>
</dbReference>
<protein>
    <submittedName>
        <fullName evidence="1">Ubiquinone biosynthesis O-methyltransferase, mitochondrial</fullName>
        <ecNumber evidence="1">2.1.1.222</ecNumber>
    </submittedName>
</protein>
<accession>A0AAU7AW72</accession>
<dbReference type="InterPro" id="IPR029063">
    <property type="entry name" value="SAM-dependent_MTases_sf"/>
</dbReference>
<keyword evidence="1" id="KW-0830">Ubiquinone</keyword>
<sequence length="239" mass="27263">MPIAERAAALGWYHVLELAPGVVTPGMFDLRGSEHHYHLPEDMTGMRALEVGTWDGFWAFEMERRGATVVAIDLDDERELDWPPRRRPTEWPERARGAGFALASEVYESKVERVICSVYDMTPEKLGGQFDLVFCGSVLIHLRDQLLALERIAELTKPGGTFISAEEYDPWLSRLPVALSRYHADRDAAVVFWMPSVRTWKAMLWTAGFDTVVEKERFKMQATGDFSVRHVVLHGTKKR</sequence>
<reference evidence="1" key="1">
    <citation type="submission" date="2022-12" db="EMBL/GenBank/DDBJ databases">
        <title>Paraconexibacter alkalitolerans sp. nov. and Baekduia alba sp. nov., isolated from soil and emended description of the genera Paraconexibacter (Chun et al., 2020) and Baekduia (An et al., 2020).</title>
        <authorList>
            <person name="Vieira S."/>
            <person name="Huber K.J."/>
            <person name="Geppert A."/>
            <person name="Wolf J."/>
            <person name="Neumann-Schaal M."/>
            <person name="Muesken M."/>
            <person name="Overmann J."/>
        </authorList>
    </citation>
    <scope>NUCLEOTIDE SEQUENCE</scope>
    <source>
        <strain evidence="1">AEG42_29</strain>
    </source>
</reference>
<dbReference type="CDD" id="cd02440">
    <property type="entry name" value="AdoMet_MTases"/>
    <property type="match status" value="1"/>
</dbReference>
<proteinExistence type="predicted"/>
<name>A0AAU7AW72_9ACTN</name>
<keyword evidence="1" id="KW-0489">Methyltransferase</keyword>
<dbReference type="EC" id="2.1.1.222" evidence="1"/>
<dbReference type="RefSeq" id="WP_354702344.1">
    <property type="nucleotide sequence ID" value="NZ_CP114014.1"/>
</dbReference>
<dbReference type="GO" id="GO:0032259">
    <property type="term" value="P:methylation"/>
    <property type="evidence" value="ECO:0007669"/>
    <property type="project" value="UniProtKB-KW"/>
</dbReference>
<dbReference type="AlphaFoldDB" id="A0AAU7AW72"/>
<organism evidence="1">
    <name type="scientific">Paraconexibacter sp. AEG42_29</name>
    <dbReference type="NCBI Taxonomy" id="2997339"/>
    <lineage>
        <taxon>Bacteria</taxon>
        <taxon>Bacillati</taxon>
        <taxon>Actinomycetota</taxon>
        <taxon>Thermoleophilia</taxon>
        <taxon>Solirubrobacterales</taxon>
        <taxon>Paraconexibacteraceae</taxon>
        <taxon>Paraconexibacter</taxon>
    </lineage>
</organism>
<dbReference type="KEGG" id="parq:DSM112329_02701"/>
<dbReference type="SUPFAM" id="SSF53335">
    <property type="entry name" value="S-adenosyl-L-methionine-dependent methyltransferases"/>
    <property type="match status" value="1"/>
</dbReference>
<dbReference type="Pfam" id="PF13489">
    <property type="entry name" value="Methyltransf_23"/>
    <property type="match status" value="1"/>
</dbReference>
<keyword evidence="1" id="KW-0808">Transferase</keyword>